<feature type="signal peptide" evidence="1">
    <location>
        <begin position="1"/>
        <end position="27"/>
    </location>
</feature>
<dbReference type="GO" id="GO:0000166">
    <property type="term" value="F:nucleotide binding"/>
    <property type="evidence" value="ECO:0007669"/>
    <property type="project" value="UniProtKB-KW"/>
</dbReference>
<organism evidence="5 6">
    <name type="scientific">Klenkia marina</name>
    <dbReference type="NCBI Taxonomy" id="1960309"/>
    <lineage>
        <taxon>Bacteria</taxon>
        <taxon>Bacillati</taxon>
        <taxon>Actinomycetota</taxon>
        <taxon>Actinomycetes</taxon>
        <taxon>Geodermatophilales</taxon>
        <taxon>Geodermatophilaceae</taxon>
        <taxon>Klenkia</taxon>
    </lineage>
</organism>
<protein>
    <submittedName>
        <fullName evidence="5">5'-nucleotidase</fullName>
    </submittedName>
</protein>
<dbReference type="EMBL" id="FMUH01000004">
    <property type="protein sequence ID" value="SCX52745.1"/>
    <property type="molecule type" value="Genomic_DNA"/>
</dbReference>
<dbReference type="InterPro" id="IPR029052">
    <property type="entry name" value="Metallo-depent_PP-like"/>
</dbReference>
<evidence type="ECO:0000313" key="6">
    <source>
        <dbReference type="Proteomes" id="UP000198981"/>
    </source>
</evidence>
<dbReference type="Proteomes" id="UP000198981">
    <property type="component" value="Unassembled WGS sequence"/>
</dbReference>
<reference evidence="6" key="1">
    <citation type="submission" date="2016-10" db="EMBL/GenBank/DDBJ databases">
        <authorList>
            <person name="Varghese N."/>
            <person name="Submissions S."/>
        </authorList>
    </citation>
    <scope>NUCLEOTIDE SEQUENCE [LARGE SCALE GENOMIC DNA]</scope>
    <source>
        <strain evidence="6">DSM 45722</strain>
    </source>
</reference>
<dbReference type="InterPro" id="IPR036907">
    <property type="entry name" value="5'-Nucleotdase_C_sf"/>
</dbReference>
<name>A0A1G4YHG1_9ACTN</name>
<evidence type="ECO:0000256" key="3">
    <source>
        <dbReference type="SAM" id="Phobius"/>
    </source>
</evidence>
<dbReference type="Pfam" id="PF02872">
    <property type="entry name" value="5_nucleotid_C"/>
    <property type="match status" value="1"/>
</dbReference>
<comment type="similarity">
    <text evidence="1">Belongs to the 5'-nucleotidase family.</text>
</comment>
<dbReference type="PANTHER" id="PTHR11575">
    <property type="entry name" value="5'-NUCLEOTIDASE-RELATED"/>
    <property type="match status" value="1"/>
</dbReference>
<feature type="compositionally biased region" description="Low complexity" evidence="2">
    <location>
        <begin position="665"/>
        <end position="681"/>
    </location>
</feature>
<evidence type="ECO:0000313" key="5">
    <source>
        <dbReference type="EMBL" id="SCX52745.1"/>
    </source>
</evidence>
<keyword evidence="6" id="KW-1185">Reference proteome</keyword>
<dbReference type="SUPFAM" id="SSF55816">
    <property type="entry name" value="5'-nucleotidase (syn. UDP-sugar hydrolase), C-terminal domain"/>
    <property type="match status" value="1"/>
</dbReference>
<dbReference type="OrthoDB" id="1016457at2"/>
<keyword evidence="3" id="KW-1133">Transmembrane helix</keyword>
<feature type="chain" id="PRO_5011330722" evidence="1">
    <location>
        <begin position="28"/>
        <end position="733"/>
    </location>
</feature>
<dbReference type="InterPro" id="IPR006179">
    <property type="entry name" value="5_nucleotidase/apyrase"/>
</dbReference>
<keyword evidence="1" id="KW-0547">Nucleotide-binding</keyword>
<dbReference type="Gene3D" id="3.60.21.10">
    <property type="match status" value="1"/>
</dbReference>
<gene>
    <name evidence="5" type="ORF">SAMN03159343_2840</name>
</gene>
<dbReference type="InterPro" id="IPR008334">
    <property type="entry name" value="5'-Nucleotdase_C"/>
</dbReference>
<dbReference type="GO" id="GO:0008253">
    <property type="term" value="F:5'-nucleotidase activity"/>
    <property type="evidence" value="ECO:0007669"/>
    <property type="project" value="TreeGrafter"/>
</dbReference>
<dbReference type="Gene3D" id="3.90.780.10">
    <property type="entry name" value="5'-Nucleotidase, C-terminal domain"/>
    <property type="match status" value="1"/>
</dbReference>
<proteinExistence type="inferred from homology"/>
<sequence length="733" mass="74501">MRRTRLTLAATLIASAGLVVLPGTASAAPAPADVPVQFLTVNDLHGRIATPAADNRDGQITLDGQATLVGGAGNIATAVGQARASFTAAGGTADSSALIGMGDLVGASPFESAAFRDESTIEVLNSMGMAVSVVGNHEFDRGTDELRRISGATDGTYTDGIQACADVGLPSDYCFPDSQGQRFAGTDFPYLAANVVVKGTTTPMLPPYEILEVGGGQRVGVIGVVTETTDTIVAPTGIADVDFIDEAEAINRWAAVLQGQGVQSIVALVHEGGTPETPAQVSGCGQLTGPIVDINNRTSAAVDIVLSAHTHQNYSCYLADPAGQPRLVAQAGFYGRELGDIRFVIDGATGDVDRLCGTYTATNVPVLQSLPDDAPTQAIVDYWVAKAATVGNQQVGSTSAPLNRDSARTSESPLANTIAQAQLEALRDDPSGAYEDGTASYGGAPVVAFMNPGGVRANIDQGPVTYNEAFTVQPFGNYVNAVTLTGEQLRLVLEQQFITPARSTQLFMGTSEGFRYSYDLARAPYDRVDPASIQIDDPATPAQDFATVSATATYRVVMNSFLATGGDSFSAFTLGTEPVTGPVDVDTFIDFLDRNPNYVPVSGAAGTPNGVHATKVDNSTWATAPLAPPAGGGSGGDNGGTATATGISGALGVAAAGYTCTAAPGTPDPGTGTPGTPAPGTQPVAHPGNGIAAGQLANTGAATGQLTVLGVGLLLAGGVATAAGYRRGRGVTR</sequence>
<dbReference type="PRINTS" id="PR01607">
    <property type="entry name" value="APYRASEFAMLY"/>
</dbReference>
<dbReference type="SUPFAM" id="SSF56300">
    <property type="entry name" value="Metallo-dependent phosphatases"/>
    <property type="match status" value="1"/>
</dbReference>
<keyword evidence="1" id="KW-0732">Signal</keyword>
<dbReference type="RefSeq" id="WP_092805345.1">
    <property type="nucleotide sequence ID" value="NZ_FMUH01000004.1"/>
</dbReference>
<keyword evidence="3" id="KW-0812">Transmembrane</keyword>
<feature type="domain" description="5'-Nucleotidase C-terminal" evidence="4">
    <location>
        <begin position="395"/>
        <end position="573"/>
    </location>
</feature>
<evidence type="ECO:0000259" key="4">
    <source>
        <dbReference type="Pfam" id="PF02872"/>
    </source>
</evidence>
<feature type="transmembrane region" description="Helical" evidence="3">
    <location>
        <begin position="706"/>
        <end position="725"/>
    </location>
</feature>
<evidence type="ECO:0000256" key="2">
    <source>
        <dbReference type="SAM" id="MobiDB-lite"/>
    </source>
</evidence>
<evidence type="ECO:0000256" key="1">
    <source>
        <dbReference type="RuleBase" id="RU362119"/>
    </source>
</evidence>
<dbReference type="STRING" id="1960309.SAMN03159343_2840"/>
<keyword evidence="3" id="KW-0472">Membrane</keyword>
<dbReference type="GO" id="GO:0008768">
    <property type="term" value="F:UDP-sugar diphosphatase activity"/>
    <property type="evidence" value="ECO:0007669"/>
    <property type="project" value="TreeGrafter"/>
</dbReference>
<dbReference type="AlphaFoldDB" id="A0A1G4YHG1"/>
<keyword evidence="1" id="KW-0378">Hydrolase</keyword>
<dbReference type="GO" id="GO:0009166">
    <property type="term" value="P:nucleotide catabolic process"/>
    <property type="evidence" value="ECO:0007669"/>
    <property type="project" value="InterPro"/>
</dbReference>
<accession>A0A1G4YHG1</accession>
<feature type="region of interest" description="Disordered" evidence="2">
    <location>
        <begin position="665"/>
        <end position="691"/>
    </location>
</feature>
<dbReference type="GO" id="GO:0030288">
    <property type="term" value="C:outer membrane-bounded periplasmic space"/>
    <property type="evidence" value="ECO:0007669"/>
    <property type="project" value="TreeGrafter"/>
</dbReference>
<dbReference type="PANTHER" id="PTHR11575:SF24">
    <property type="entry name" value="5'-NUCLEOTIDASE"/>
    <property type="match status" value="1"/>
</dbReference>